<feature type="compositionally biased region" description="Low complexity" evidence="1">
    <location>
        <begin position="78"/>
        <end position="91"/>
    </location>
</feature>
<keyword evidence="2" id="KW-0472">Membrane</keyword>
<proteinExistence type="predicted"/>
<dbReference type="Proteomes" id="UP000324479">
    <property type="component" value="Unassembled WGS sequence"/>
</dbReference>
<name>A0A5M6DC41_9BACT</name>
<evidence type="ECO:0000313" key="4">
    <source>
        <dbReference type="Proteomes" id="UP000324479"/>
    </source>
</evidence>
<protein>
    <submittedName>
        <fullName evidence="3">DUF485 domain-containing protein</fullName>
    </submittedName>
</protein>
<gene>
    <name evidence="3" type="ORF">FYK55_05410</name>
</gene>
<sequence length="106" mass="11040">MSSLSDSERSNARLGLWLFGLYTLLYLGFVLISAFSASTMETKVVAGLNLAIVYGFALIIIALVMALAYGVLCRPEPAGGQAAPPTAAADTEAADPQDGEDGGREQ</sequence>
<evidence type="ECO:0000256" key="2">
    <source>
        <dbReference type="SAM" id="Phobius"/>
    </source>
</evidence>
<dbReference type="EMBL" id="VWOX01000003">
    <property type="protein sequence ID" value="KAA5545121.1"/>
    <property type="molecule type" value="Genomic_DNA"/>
</dbReference>
<dbReference type="AlphaFoldDB" id="A0A5M6DC41"/>
<dbReference type="RefSeq" id="WP_150075388.1">
    <property type="nucleotide sequence ID" value="NZ_VWOX01000003.1"/>
</dbReference>
<feature type="region of interest" description="Disordered" evidence="1">
    <location>
        <begin position="78"/>
        <end position="106"/>
    </location>
</feature>
<dbReference type="Pfam" id="PF04341">
    <property type="entry name" value="DUF485"/>
    <property type="match status" value="1"/>
</dbReference>
<organism evidence="3 4">
    <name type="scientific">Roseiconus nitratireducens</name>
    <dbReference type="NCBI Taxonomy" id="2605748"/>
    <lineage>
        <taxon>Bacteria</taxon>
        <taxon>Pseudomonadati</taxon>
        <taxon>Planctomycetota</taxon>
        <taxon>Planctomycetia</taxon>
        <taxon>Pirellulales</taxon>
        <taxon>Pirellulaceae</taxon>
        <taxon>Roseiconus</taxon>
    </lineage>
</organism>
<keyword evidence="2" id="KW-0812">Transmembrane</keyword>
<reference evidence="3 4" key="1">
    <citation type="submission" date="2019-08" db="EMBL/GenBank/DDBJ databases">
        <authorList>
            <person name="Dhanesh K."/>
            <person name="Kumar G."/>
            <person name="Sasikala C."/>
            <person name="Venkata Ramana C."/>
        </authorList>
    </citation>
    <scope>NUCLEOTIDE SEQUENCE [LARGE SCALE GENOMIC DNA]</scope>
    <source>
        <strain evidence="3 4">JC645</strain>
    </source>
</reference>
<dbReference type="InterPro" id="IPR007436">
    <property type="entry name" value="DUF485"/>
</dbReference>
<feature type="transmembrane region" description="Helical" evidence="2">
    <location>
        <begin position="14"/>
        <end position="35"/>
    </location>
</feature>
<keyword evidence="2" id="KW-1133">Transmembrane helix</keyword>
<evidence type="ECO:0000256" key="1">
    <source>
        <dbReference type="SAM" id="MobiDB-lite"/>
    </source>
</evidence>
<accession>A0A5M6DC41</accession>
<evidence type="ECO:0000313" key="3">
    <source>
        <dbReference type="EMBL" id="KAA5545121.1"/>
    </source>
</evidence>
<feature type="transmembrane region" description="Helical" evidence="2">
    <location>
        <begin position="47"/>
        <end position="72"/>
    </location>
</feature>
<comment type="caution">
    <text evidence="3">The sequence shown here is derived from an EMBL/GenBank/DDBJ whole genome shotgun (WGS) entry which is preliminary data.</text>
</comment>
<keyword evidence="4" id="KW-1185">Reference proteome</keyword>